<comment type="caution">
    <text evidence="1">The sequence shown here is derived from an EMBL/GenBank/DDBJ whole genome shotgun (WGS) entry which is preliminary data.</text>
</comment>
<dbReference type="Proteomes" id="UP000196355">
    <property type="component" value="Unassembled WGS sequence"/>
</dbReference>
<keyword evidence="2" id="KW-1185">Reference proteome</keyword>
<proteinExistence type="predicted"/>
<organism evidence="1 2">
    <name type="scientific">Chryseobacterium mucoviscidosis</name>
    <dbReference type="NCBI Taxonomy" id="1945581"/>
    <lineage>
        <taxon>Bacteria</taxon>
        <taxon>Pseudomonadati</taxon>
        <taxon>Bacteroidota</taxon>
        <taxon>Flavobacteriia</taxon>
        <taxon>Flavobacteriales</taxon>
        <taxon>Weeksellaceae</taxon>
        <taxon>Chryseobacterium group</taxon>
        <taxon>Chryseobacterium</taxon>
    </lineage>
</organism>
<sequence length="303" mass="36014">MCTPNTELQFCTCTEGDIFEIKNIYIWSLNRYVGYKEKNPFFFASFVKPVEDFSNTISAQNIISKLNEGNIFDFEYLPKEKDTLDISFNAKNRAEYKYFTIIFRDGIWQKGQNPHYVSVTENIARGEVKVTYKEENEFLKHVEHLKIKYGIEIPESIKVRCANLKDDSQDPIYLAIRNFKEYKTFYHPEFIKYITDKYFNEFHESENSNALQSLLDKAQNTFSLLEKKFISEKIDLSFINKCFNELNDKLECVFTSIPIKDDEYMIIDGRFYSKVIFSKGKRKTYFINKVKKINYEIFKLFKG</sequence>
<evidence type="ECO:0000313" key="2">
    <source>
        <dbReference type="Proteomes" id="UP000196355"/>
    </source>
</evidence>
<dbReference type="EMBL" id="MVAG01000128">
    <property type="protein sequence ID" value="OVE55943.1"/>
    <property type="molecule type" value="Genomic_DNA"/>
</dbReference>
<accession>A0A202BWT3</accession>
<gene>
    <name evidence="1" type="ORF">B0E34_17185</name>
</gene>
<name>A0A202BWT3_9FLAO</name>
<dbReference type="AlphaFoldDB" id="A0A202BWT3"/>
<reference evidence="2" key="1">
    <citation type="submission" date="2017-02" db="EMBL/GenBank/DDBJ databases">
        <authorList>
            <person name="Tetz G."/>
            <person name="Tetz V."/>
        </authorList>
    </citation>
    <scope>NUCLEOTIDE SEQUENCE [LARGE SCALE GENOMIC DNA]</scope>
    <source>
        <strain evidence="2">VT16-26</strain>
    </source>
</reference>
<dbReference type="RefSeq" id="WP_087711465.1">
    <property type="nucleotide sequence ID" value="NZ_MVAG01000128.1"/>
</dbReference>
<protein>
    <submittedName>
        <fullName evidence="1">Uncharacterized protein</fullName>
    </submittedName>
</protein>
<evidence type="ECO:0000313" key="1">
    <source>
        <dbReference type="EMBL" id="OVE55943.1"/>
    </source>
</evidence>